<keyword evidence="2" id="KW-1185">Reference proteome</keyword>
<dbReference type="RefSeq" id="XP_009066600.1">
    <property type="nucleotide sequence ID" value="XM_009068352.1"/>
</dbReference>
<dbReference type="OMA" id="RCMASED"/>
<dbReference type="KEGG" id="lgi:LOTGIDRAFT_108662"/>
<dbReference type="CTD" id="20230381"/>
<sequence>LNEERRQQYGQYTSLLGAQLRLEDPAAFRNFTRLTPEVFDDILERVALVIQKQQTNYRTLAYGYRCGTSTISELIPEVCKAIVQPYKDEVFNPPTSPEARRNLAQQFEQRWNVPHAVGVLDGKHITIKKPANTGSLSNNGIGWDGMG</sequence>
<gene>
    <name evidence="1" type="ORF">LOTGIDRAFT_108662</name>
</gene>
<dbReference type="AlphaFoldDB" id="V3ZFA4"/>
<organism evidence="1 2">
    <name type="scientific">Lottia gigantea</name>
    <name type="common">Giant owl limpet</name>
    <dbReference type="NCBI Taxonomy" id="225164"/>
    <lineage>
        <taxon>Eukaryota</taxon>
        <taxon>Metazoa</taxon>
        <taxon>Spiralia</taxon>
        <taxon>Lophotrochozoa</taxon>
        <taxon>Mollusca</taxon>
        <taxon>Gastropoda</taxon>
        <taxon>Patellogastropoda</taxon>
        <taxon>Lottioidea</taxon>
        <taxon>Lottiidae</taxon>
        <taxon>Lottia</taxon>
    </lineage>
</organism>
<dbReference type="Proteomes" id="UP000030746">
    <property type="component" value="Unassembled WGS sequence"/>
</dbReference>
<name>V3ZFA4_LOTGI</name>
<dbReference type="EMBL" id="KB203854">
    <property type="protein sequence ID" value="ESO82807.1"/>
    <property type="molecule type" value="Genomic_DNA"/>
</dbReference>
<accession>V3ZFA4</accession>
<reference evidence="1 2" key="1">
    <citation type="journal article" date="2013" name="Nature">
        <title>Insights into bilaterian evolution from three spiralian genomes.</title>
        <authorList>
            <person name="Simakov O."/>
            <person name="Marletaz F."/>
            <person name="Cho S.J."/>
            <person name="Edsinger-Gonzales E."/>
            <person name="Havlak P."/>
            <person name="Hellsten U."/>
            <person name="Kuo D.H."/>
            <person name="Larsson T."/>
            <person name="Lv J."/>
            <person name="Arendt D."/>
            <person name="Savage R."/>
            <person name="Osoegawa K."/>
            <person name="de Jong P."/>
            <person name="Grimwood J."/>
            <person name="Chapman J.A."/>
            <person name="Shapiro H."/>
            <person name="Aerts A."/>
            <person name="Otillar R.P."/>
            <person name="Terry A.Y."/>
            <person name="Boore J.L."/>
            <person name="Grigoriev I.V."/>
            <person name="Lindberg D.R."/>
            <person name="Seaver E.C."/>
            <person name="Weisblat D.A."/>
            <person name="Putnam N.H."/>
            <person name="Rokhsar D.S."/>
        </authorList>
    </citation>
    <scope>NUCLEOTIDE SEQUENCE [LARGE SCALE GENOMIC DNA]</scope>
</reference>
<evidence type="ECO:0000313" key="2">
    <source>
        <dbReference type="Proteomes" id="UP000030746"/>
    </source>
</evidence>
<feature type="non-terminal residue" evidence="1">
    <location>
        <position position="1"/>
    </location>
</feature>
<evidence type="ECO:0000313" key="1">
    <source>
        <dbReference type="EMBL" id="ESO82807.1"/>
    </source>
</evidence>
<proteinExistence type="predicted"/>
<evidence type="ECO:0008006" key="3">
    <source>
        <dbReference type="Google" id="ProtNLM"/>
    </source>
</evidence>
<dbReference type="HOGENOM" id="CLU_1772750_0_0_1"/>
<protein>
    <recommendedName>
        <fullName evidence="3">DDE Tnp4 domain-containing protein</fullName>
    </recommendedName>
</protein>
<dbReference type="OrthoDB" id="10051449at2759"/>
<dbReference type="GeneID" id="20230381"/>